<accession>A0A7S3QJ44</accession>
<sequence>MKNATSIIAITVACLFASTEADDRERKLEVSSCPGTNATTRFFRTDDPSKTNGCISAVANPDHFCPRGAATHCPDACGTCDDYACGDSEVEFALKDGTRMDCTFNKSSLFEIVRLCRDPQIKSACRNTCYNTKGCDTEDNDFILKFGYAPGQEVV</sequence>
<evidence type="ECO:0000256" key="1">
    <source>
        <dbReference type="SAM" id="SignalP"/>
    </source>
</evidence>
<evidence type="ECO:0000313" key="2">
    <source>
        <dbReference type="EMBL" id="CAE0479037.1"/>
    </source>
</evidence>
<feature type="chain" id="PRO_5031488716" description="ShKT domain-containing protein" evidence="1">
    <location>
        <begin position="22"/>
        <end position="155"/>
    </location>
</feature>
<protein>
    <recommendedName>
        <fullName evidence="3">ShKT domain-containing protein</fullName>
    </recommendedName>
</protein>
<keyword evidence="1" id="KW-0732">Signal</keyword>
<gene>
    <name evidence="2" type="ORF">CDEB00056_LOCUS23890</name>
</gene>
<evidence type="ECO:0008006" key="3">
    <source>
        <dbReference type="Google" id="ProtNLM"/>
    </source>
</evidence>
<reference evidence="2" key="1">
    <citation type="submission" date="2021-01" db="EMBL/GenBank/DDBJ databases">
        <authorList>
            <person name="Corre E."/>
            <person name="Pelletier E."/>
            <person name="Niang G."/>
            <person name="Scheremetjew M."/>
            <person name="Finn R."/>
            <person name="Kale V."/>
            <person name="Holt S."/>
            <person name="Cochrane G."/>
            <person name="Meng A."/>
            <person name="Brown T."/>
            <person name="Cohen L."/>
        </authorList>
    </citation>
    <scope>NUCLEOTIDE SEQUENCE</scope>
    <source>
        <strain evidence="2">MM31A-1</strain>
    </source>
</reference>
<organism evidence="2">
    <name type="scientific">Chaetoceros debilis</name>
    <dbReference type="NCBI Taxonomy" id="122233"/>
    <lineage>
        <taxon>Eukaryota</taxon>
        <taxon>Sar</taxon>
        <taxon>Stramenopiles</taxon>
        <taxon>Ochrophyta</taxon>
        <taxon>Bacillariophyta</taxon>
        <taxon>Coscinodiscophyceae</taxon>
        <taxon>Chaetocerotophycidae</taxon>
        <taxon>Chaetocerotales</taxon>
        <taxon>Chaetocerotaceae</taxon>
        <taxon>Chaetoceros</taxon>
    </lineage>
</organism>
<feature type="signal peptide" evidence="1">
    <location>
        <begin position="1"/>
        <end position="21"/>
    </location>
</feature>
<proteinExistence type="predicted"/>
<name>A0A7S3QJ44_9STRA</name>
<dbReference type="EMBL" id="HBIO01031165">
    <property type="protein sequence ID" value="CAE0479037.1"/>
    <property type="molecule type" value="Transcribed_RNA"/>
</dbReference>
<dbReference type="AlphaFoldDB" id="A0A7S3QJ44"/>